<name>J3L8U4_ORYBR</name>
<dbReference type="Proteomes" id="UP000006038">
    <property type="component" value="Unassembled WGS sequence"/>
</dbReference>
<sequence length="58" mass="6539">MKPDINICIFFFLHFVPERSTCFALCKTATANTKSCFSLSDEQLAIDQSFNQPCADDD</sequence>
<accession>J3L8U4</accession>
<organism evidence="1">
    <name type="scientific">Oryza brachyantha</name>
    <name type="common">malo sina</name>
    <dbReference type="NCBI Taxonomy" id="4533"/>
    <lineage>
        <taxon>Eukaryota</taxon>
        <taxon>Viridiplantae</taxon>
        <taxon>Streptophyta</taxon>
        <taxon>Embryophyta</taxon>
        <taxon>Tracheophyta</taxon>
        <taxon>Spermatophyta</taxon>
        <taxon>Magnoliopsida</taxon>
        <taxon>Liliopsida</taxon>
        <taxon>Poales</taxon>
        <taxon>Poaceae</taxon>
        <taxon>BOP clade</taxon>
        <taxon>Oryzoideae</taxon>
        <taxon>Oryzeae</taxon>
        <taxon>Oryzinae</taxon>
        <taxon>Oryza</taxon>
    </lineage>
</organism>
<dbReference type="EnsemblPlants" id="OB02G10610.1">
    <property type="protein sequence ID" value="OB02G10610.1"/>
    <property type="gene ID" value="OB02G10610"/>
</dbReference>
<dbReference type="AlphaFoldDB" id="J3L8U4"/>
<evidence type="ECO:0000313" key="1">
    <source>
        <dbReference type="EnsemblPlants" id="OB02G10610.1"/>
    </source>
</evidence>
<keyword evidence="2" id="KW-1185">Reference proteome</keyword>
<protein>
    <submittedName>
        <fullName evidence="1">Uncharacterized protein</fullName>
    </submittedName>
</protein>
<reference evidence="1" key="1">
    <citation type="submission" date="2013-04" db="UniProtKB">
        <authorList>
            <consortium name="EnsemblPlants"/>
        </authorList>
    </citation>
    <scope>IDENTIFICATION</scope>
</reference>
<proteinExistence type="predicted"/>
<dbReference type="HOGENOM" id="CLU_2982255_0_0_1"/>
<dbReference type="Gramene" id="OB02G10610.1">
    <property type="protein sequence ID" value="OB02G10610.1"/>
    <property type="gene ID" value="OB02G10610"/>
</dbReference>
<evidence type="ECO:0000313" key="2">
    <source>
        <dbReference type="Proteomes" id="UP000006038"/>
    </source>
</evidence>